<comment type="caution">
    <text evidence="12">The sequence shown here is derived from an EMBL/GenBank/DDBJ whole genome shotgun (WGS) entry which is preliminary data.</text>
</comment>
<proteinExistence type="inferred from homology"/>
<dbReference type="Gene3D" id="3.30.1150.10">
    <property type="match status" value="1"/>
</dbReference>
<evidence type="ECO:0000313" key="12">
    <source>
        <dbReference type="EMBL" id="MFC3137276.1"/>
    </source>
</evidence>
<dbReference type="Proteomes" id="UP001595621">
    <property type="component" value="Unassembled WGS sequence"/>
</dbReference>
<dbReference type="NCBIfam" id="TIGR01352">
    <property type="entry name" value="tonB_Cterm"/>
    <property type="match status" value="1"/>
</dbReference>
<dbReference type="PANTHER" id="PTHR33446:SF2">
    <property type="entry name" value="PROTEIN TONB"/>
    <property type="match status" value="1"/>
</dbReference>
<evidence type="ECO:0000256" key="8">
    <source>
        <dbReference type="ARBA" id="ARBA00022989"/>
    </source>
</evidence>
<comment type="subcellular location">
    <subcellularLocation>
        <location evidence="1">Cell inner membrane</location>
        <topology evidence="1">Single-pass membrane protein</topology>
        <orientation evidence="1">Periplasmic side</orientation>
    </subcellularLocation>
</comment>
<keyword evidence="7" id="KW-0653">Protein transport</keyword>
<feature type="compositionally biased region" description="Acidic residues" evidence="10">
    <location>
        <begin position="128"/>
        <end position="137"/>
    </location>
</feature>
<dbReference type="RefSeq" id="WP_248935410.1">
    <property type="nucleotide sequence ID" value="NZ_JAKILF010000002.1"/>
</dbReference>
<feature type="domain" description="TonB C-terminal" evidence="11">
    <location>
        <begin position="153"/>
        <end position="241"/>
    </location>
</feature>
<keyword evidence="9" id="KW-0472">Membrane</keyword>
<dbReference type="EMBL" id="JBHRTD010000006">
    <property type="protein sequence ID" value="MFC3137276.1"/>
    <property type="molecule type" value="Genomic_DNA"/>
</dbReference>
<dbReference type="SUPFAM" id="SSF74653">
    <property type="entry name" value="TolA/TonB C-terminal domain"/>
    <property type="match status" value="1"/>
</dbReference>
<keyword evidence="8" id="KW-1133">Transmembrane helix</keyword>
<reference evidence="13" key="1">
    <citation type="journal article" date="2019" name="Int. J. Syst. Evol. Microbiol.">
        <title>The Global Catalogue of Microorganisms (GCM) 10K type strain sequencing project: providing services to taxonomists for standard genome sequencing and annotation.</title>
        <authorList>
            <consortium name="The Broad Institute Genomics Platform"/>
            <consortium name="The Broad Institute Genome Sequencing Center for Infectious Disease"/>
            <person name="Wu L."/>
            <person name="Ma J."/>
        </authorList>
    </citation>
    <scope>NUCLEOTIDE SEQUENCE [LARGE SCALE GENOMIC DNA]</scope>
    <source>
        <strain evidence="13">KCTC 52277</strain>
    </source>
</reference>
<evidence type="ECO:0000256" key="2">
    <source>
        <dbReference type="ARBA" id="ARBA00006555"/>
    </source>
</evidence>
<dbReference type="PROSITE" id="PS52015">
    <property type="entry name" value="TONB_CTD"/>
    <property type="match status" value="1"/>
</dbReference>
<evidence type="ECO:0000256" key="4">
    <source>
        <dbReference type="ARBA" id="ARBA00022475"/>
    </source>
</evidence>
<evidence type="ECO:0000256" key="10">
    <source>
        <dbReference type="SAM" id="MobiDB-lite"/>
    </source>
</evidence>
<evidence type="ECO:0000313" key="13">
    <source>
        <dbReference type="Proteomes" id="UP001595621"/>
    </source>
</evidence>
<feature type="compositionally biased region" description="Basic and acidic residues" evidence="10">
    <location>
        <begin position="56"/>
        <end position="84"/>
    </location>
</feature>
<feature type="compositionally biased region" description="Low complexity" evidence="10">
    <location>
        <begin position="43"/>
        <end position="55"/>
    </location>
</feature>
<keyword evidence="13" id="KW-1185">Reference proteome</keyword>
<keyword evidence="6" id="KW-0812">Transmembrane</keyword>
<evidence type="ECO:0000256" key="5">
    <source>
        <dbReference type="ARBA" id="ARBA00022519"/>
    </source>
</evidence>
<dbReference type="InterPro" id="IPR051045">
    <property type="entry name" value="TonB-dependent_transducer"/>
</dbReference>
<dbReference type="PANTHER" id="PTHR33446">
    <property type="entry name" value="PROTEIN TONB-RELATED"/>
    <property type="match status" value="1"/>
</dbReference>
<evidence type="ECO:0000256" key="1">
    <source>
        <dbReference type="ARBA" id="ARBA00004383"/>
    </source>
</evidence>
<accession>A0ABV7GCS9</accession>
<evidence type="ECO:0000256" key="6">
    <source>
        <dbReference type="ARBA" id="ARBA00022692"/>
    </source>
</evidence>
<dbReference type="InterPro" id="IPR006260">
    <property type="entry name" value="TonB/TolA_C"/>
</dbReference>
<sequence length="241" mass="26462">MVSWRYLVSLPAAILLLFGGLTLKVSDQRALAFEMPHNQGPLTLSLAAPLSSSSPEPEKPVREKPEKPKAKHQPEHQPETKPLQESRPTAETQTTVTTSPAVKPAPRPAVESQPLAQPRTEQARTDENVEPAVEELDSTSIESHASAPSAPVWVDKPKFMKRPKAPSYPRLARRRGMEGVVMIEVLFNRFGEQLSLEMVESSGFGALDDAALTAVRGWQFAAPSDEGDQFIVRVPVRFALN</sequence>
<dbReference type="InterPro" id="IPR037682">
    <property type="entry name" value="TonB_C"/>
</dbReference>
<feature type="region of interest" description="Disordered" evidence="10">
    <location>
        <begin position="43"/>
        <end position="149"/>
    </location>
</feature>
<feature type="compositionally biased region" description="Polar residues" evidence="10">
    <location>
        <begin position="86"/>
        <end position="100"/>
    </location>
</feature>
<evidence type="ECO:0000256" key="9">
    <source>
        <dbReference type="ARBA" id="ARBA00023136"/>
    </source>
</evidence>
<name>A0ABV7GCS9_9GAMM</name>
<evidence type="ECO:0000256" key="3">
    <source>
        <dbReference type="ARBA" id="ARBA00022448"/>
    </source>
</evidence>
<organism evidence="12 13">
    <name type="scientific">Shewanella submarina</name>
    <dbReference type="NCBI Taxonomy" id="2016376"/>
    <lineage>
        <taxon>Bacteria</taxon>
        <taxon>Pseudomonadati</taxon>
        <taxon>Pseudomonadota</taxon>
        <taxon>Gammaproteobacteria</taxon>
        <taxon>Alteromonadales</taxon>
        <taxon>Shewanellaceae</taxon>
        <taxon>Shewanella</taxon>
    </lineage>
</organism>
<keyword evidence="5" id="KW-0997">Cell inner membrane</keyword>
<keyword evidence="4" id="KW-1003">Cell membrane</keyword>
<protein>
    <submittedName>
        <fullName evidence="12">TonB family protein</fullName>
    </submittedName>
</protein>
<comment type="similarity">
    <text evidence="2">Belongs to the TonB family.</text>
</comment>
<keyword evidence="3" id="KW-0813">Transport</keyword>
<gene>
    <name evidence="12" type="ORF">ACFOE0_03640</name>
</gene>
<dbReference type="Pfam" id="PF03544">
    <property type="entry name" value="TonB_C"/>
    <property type="match status" value="1"/>
</dbReference>
<evidence type="ECO:0000256" key="7">
    <source>
        <dbReference type="ARBA" id="ARBA00022927"/>
    </source>
</evidence>
<evidence type="ECO:0000259" key="11">
    <source>
        <dbReference type="PROSITE" id="PS52015"/>
    </source>
</evidence>